<dbReference type="InterPro" id="IPR006139">
    <property type="entry name" value="D-isomer_2_OHA_DH_cat_dom"/>
</dbReference>
<dbReference type="AlphaFoldDB" id="A0AAV7BFT7"/>
<feature type="domain" description="D-isomer specific 2-hydroxyacid dehydrogenase NAD-binding" evidence="6">
    <location>
        <begin position="113"/>
        <end position="292"/>
    </location>
</feature>
<dbReference type="InterPro" id="IPR036291">
    <property type="entry name" value="NAD(P)-bd_dom_sf"/>
</dbReference>
<dbReference type="Gene3D" id="3.40.50.720">
    <property type="entry name" value="NAD(P)-binding Rossmann-like Domain"/>
    <property type="match status" value="2"/>
</dbReference>
<dbReference type="InterPro" id="IPR006140">
    <property type="entry name" value="D-isomer_DH_NAD-bd"/>
</dbReference>
<feature type="domain" description="D-isomer specific 2-hydroxyacid dehydrogenase catalytic" evidence="5">
    <location>
        <begin position="26"/>
        <end position="323"/>
    </location>
</feature>
<evidence type="ECO:0000256" key="3">
    <source>
        <dbReference type="ARBA" id="ARBA00073306"/>
    </source>
</evidence>
<evidence type="ECO:0000259" key="5">
    <source>
        <dbReference type="Pfam" id="PF00389"/>
    </source>
</evidence>
<evidence type="ECO:0000256" key="4">
    <source>
        <dbReference type="RuleBase" id="RU003719"/>
    </source>
</evidence>
<dbReference type="InterPro" id="IPR050223">
    <property type="entry name" value="D-isomer_2-hydroxyacid_DH"/>
</dbReference>
<sequence length="326" mass="35958">MEELPYALMSYSGGSRGFPKMYEPIVKKHFQLLYMEEFSKNKNVYAPKIQALLVWWHLPAVDKELLESLPNLKVISSSGAGVDHLDLKLITSYGIVVTNTPSVGDDSTADMGMALMLASARNVLEGNRMACSEETKEFDFNWVGDDITEATLGIIGMGSIGYCIAQRAKAFRMRILYHNRNRRSQEDEMAVGAEYCSNMADLLKQSDFVMVVVKLNPDTHNLIGRDQLQQMKPTSTLINISRGQVVDQDALVDALNNRIIKAAALDVTYPEPLPRNHPLLTAKNIIVTPHIGNATDSTRRRVAGKVVQNASDVLKGLPVTGLVAAP</sequence>
<dbReference type="Pfam" id="PF00389">
    <property type="entry name" value="2-Hacid_dh"/>
    <property type="match status" value="1"/>
</dbReference>
<dbReference type="PANTHER" id="PTHR10996">
    <property type="entry name" value="2-HYDROXYACID DEHYDROGENASE-RELATED"/>
    <property type="match status" value="1"/>
</dbReference>
<keyword evidence="8" id="KW-1185">Reference proteome</keyword>
<dbReference type="GO" id="GO:0030267">
    <property type="term" value="F:glyoxylate reductase (NADPH) activity"/>
    <property type="evidence" value="ECO:0007669"/>
    <property type="project" value="TreeGrafter"/>
</dbReference>
<evidence type="ECO:0000256" key="1">
    <source>
        <dbReference type="ARBA" id="ARBA00005854"/>
    </source>
</evidence>
<name>A0AAV7BFT7_ENGPU</name>
<dbReference type="EMBL" id="WNYA01000005">
    <property type="protein sequence ID" value="KAG8571467.1"/>
    <property type="molecule type" value="Genomic_DNA"/>
</dbReference>
<dbReference type="GO" id="GO:0005829">
    <property type="term" value="C:cytosol"/>
    <property type="evidence" value="ECO:0007669"/>
    <property type="project" value="TreeGrafter"/>
</dbReference>
<dbReference type="PROSITE" id="PS00065">
    <property type="entry name" value="D_2_HYDROXYACID_DH_1"/>
    <property type="match status" value="1"/>
</dbReference>
<protein>
    <recommendedName>
        <fullName evidence="3">Glyoxylate reductase/hydroxypyruvate reductase</fullName>
    </recommendedName>
</protein>
<comment type="similarity">
    <text evidence="1 4">Belongs to the D-isomer specific 2-hydroxyacid dehydrogenase family.</text>
</comment>
<dbReference type="CDD" id="cd05301">
    <property type="entry name" value="GDH"/>
    <property type="match status" value="1"/>
</dbReference>
<dbReference type="SUPFAM" id="SSF51735">
    <property type="entry name" value="NAD(P)-binding Rossmann-fold domains"/>
    <property type="match status" value="1"/>
</dbReference>
<proteinExistence type="inferred from homology"/>
<gene>
    <name evidence="7" type="ORF">GDO81_011657</name>
</gene>
<evidence type="ECO:0000256" key="2">
    <source>
        <dbReference type="ARBA" id="ARBA00023002"/>
    </source>
</evidence>
<comment type="caution">
    <text evidence="7">The sequence shown here is derived from an EMBL/GenBank/DDBJ whole genome shotgun (WGS) entry which is preliminary data.</text>
</comment>
<dbReference type="Pfam" id="PF02826">
    <property type="entry name" value="2-Hacid_dh_C"/>
    <property type="match status" value="1"/>
</dbReference>
<keyword evidence="2 4" id="KW-0560">Oxidoreductase</keyword>
<dbReference type="FunFam" id="3.40.50.720:FF:000026">
    <property type="entry name" value="Glyoxylate/hydroxypyruvate reductase B"/>
    <property type="match status" value="1"/>
</dbReference>
<dbReference type="GO" id="GO:0016618">
    <property type="term" value="F:hydroxypyruvate reductase [NAD(P)H] activity"/>
    <property type="evidence" value="ECO:0007669"/>
    <property type="project" value="TreeGrafter"/>
</dbReference>
<dbReference type="PANTHER" id="PTHR10996:SF257">
    <property type="entry name" value="GLYOXYLATE REDUCTASE 1"/>
    <property type="match status" value="1"/>
</dbReference>
<evidence type="ECO:0000259" key="6">
    <source>
        <dbReference type="Pfam" id="PF02826"/>
    </source>
</evidence>
<dbReference type="Proteomes" id="UP000824782">
    <property type="component" value="Unassembled WGS sequence"/>
</dbReference>
<evidence type="ECO:0000313" key="7">
    <source>
        <dbReference type="EMBL" id="KAG8571467.1"/>
    </source>
</evidence>
<organism evidence="7 8">
    <name type="scientific">Engystomops pustulosus</name>
    <name type="common">Tungara frog</name>
    <name type="synonym">Physalaemus pustulosus</name>
    <dbReference type="NCBI Taxonomy" id="76066"/>
    <lineage>
        <taxon>Eukaryota</taxon>
        <taxon>Metazoa</taxon>
        <taxon>Chordata</taxon>
        <taxon>Craniata</taxon>
        <taxon>Vertebrata</taxon>
        <taxon>Euteleostomi</taxon>
        <taxon>Amphibia</taxon>
        <taxon>Batrachia</taxon>
        <taxon>Anura</taxon>
        <taxon>Neobatrachia</taxon>
        <taxon>Hyloidea</taxon>
        <taxon>Leptodactylidae</taxon>
        <taxon>Leiuperinae</taxon>
        <taxon>Engystomops</taxon>
    </lineage>
</organism>
<dbReference type="GO" id="GO:0051287">
    <property type="term" value="F:NAD binding"/>
    <property type="evidence" value="ECO:0007669"/>
    <property type="project" value="InterPro"/>
</dbReference>
<dbReference type="SUPFAM" id="SSF52283">
    <property type="entry name" value="Formate/glycerate dehydrogenase catalytic domain-like"/>
    <property type="match status" value="1"/>
</dbReference>
<reference evidence="7" key="1">
    <citation type="thesis" date="2020" institute="ProQuest LLC" country="789 East Eisenhower Parkway, Ann Arbor, MI, USA">
        <title>Comparative Genomics and Chromosome Evolution.</title>
        <authorList>
            <person name="Mudd A.B."/>
        </authorList>
    </citation>
    <scope>NUCLEOTIDE SEQUENCE</scope>
    <source>
        <strain evidence="7">237g6f4</strain>
        <tissue evidence="7">Blood</tissue>
    </source>
</reference>
<evidence type="ECO:0000313" key="8">
    <source>
        <dbReference type="Proteomes" id="UP000824782"/>
    </source>
</evidence>
<dbReference type="InterPro" id="IPR029752">
    <property type="entry name" value="D-isomer_DH_CS1"/>
</dbReference>
<accession>A0AAV7BFT7</accession>